<organism evidence="2 3">
    <name type="scientific">Candidatus Lokiarchaeum ossiferum</name>
    <dbReference type="NCBI Taxonomy" id="2951803"/>
    <lineage>
        <taxon>Archaea</taxon>
        <taxon>Promethearchaeati</taxon>
        <taxon>Promethearchaeota</taxon>
        <taxon>Promethearchaeia</taxon>
        <taxon>Promethearchaeales</taxon>
        <taxon>Promethearchaeaceae</taxon>
        <taxon>Candidatus Lokiarchaeum</taxon>
    </lineage>
</organism>
<evidence type="ECO:0000313" key="2">
    <source>
        <dbReference type="EMBL" id="UYP44048.1"/>
    </source>
</evidence>
<dbReference type="EMBL" id="CP104013">
    <property type="protein sequence ID" value="UYP44048.1"/>
    <property type="molecule type" value="Genomic_DNA"/>
</dbReference>
<dbReference type="InterPro" id="IPR002109">
    <property type="entry name" value="Glutaredoxin"/>
</dbReference>
<accession>A0ABY6HKK1</accession>
<name>A0ABY6HKK1_9ARCH</name>
<sequence length="99" mass="11600">MDLNEGIELTVEEGKKKEKDICLYALSTCGHCKRALQFLRNNEIAFKWVYIDSLPLERKNKLKGDLKEKFQRRVAFPFLVVNQEKSIVGFMQNDYNSLL</sequence>
<proteinExistence type="predicted"/>
<evidence type="ECO:0000313" key="3">
    <source>
        <dbReference type="Proteomes" id="UP001208689"/>
    </source>
</evidence>
<dbReference type="Proteomes" id="UP001208689">
    <property type="component" value="Chromosome"/>
</dbReference>
<protein>
    <recommendedName>
        <fullName evidence="1">Glutaredoxin domain-containing protein</fullName>
    </recommendedName>
</protein>
<gene>
    <name evidence="2" type="ORF">NEF87_000333</name>
</gene>
<keyword evidence="3" id="KW-1185">Reference proteome</keyword>
<dbReference type="Gene3D" id="3.40.30.10">
    <property type="entry name" value="Glutaredoxin"/>
    <property type="match status" value="1"/>
</dbReference>
<reference evidence="2" key="1">
    <citation type="submission" date="2022-09" db="EMBL/GenBank/DDBJ databases">
        <title>Actin cytoskeleton and complex cell architecture in an #Asgard archaeon.</title>
        <authorList>
            <person name="Ponce Toledo R.I."/>
            <person name="Schleper C."/>
            <person name="Rodrigues Oliveira T."/>
            <person name="Wollweber F."/>
            <person name="Xu J."/>
            <person name="Rittmann S."/>
            <person name="Klingl A."/>
            <person name="Pilhofer M."/>
        </authorList>
    </citation>
    <scope>NUCLEOTIDE SEQUENCE</scope>
    <source>
        <strain evidence="2">B-35</strain>
    </source>
</reference>
<feature type="domain" description="Glutaredoxin" evidence="1">
    <location>
        <begin position="22"/>
        <end position="84"/>
    </location>
</feature>
<evidence type="ECO:0000259" key="1">
    <source>
        <dbReference type="Pfam" id="PF00462"/>
    </source>
</evidence>
<dbReference type="SUPFAM" id="SSF52833">
    <property type="entry name" value="Thioredoxin-like"/>
    <property type="match status" value="1"/>
</dbReference>
<dbReference type="Pfam" id="PF00462">
    <property type="entry name" value="Glutaredoxin"/>
    <property type="match status" value="1"/>
</dbReference>
<dbReference type="InterPro" id="IPR036249">
    <property type="entry name" value="Thioredoxin-like_sf"/>
</dbReference>